<feature type="domain" description="CYTH" evidence="1">
    <location>
        <begin position="2"/>
        <end position="167"/>
    </location>
</feature>
<sequence length="180" mass="20703">MPIENERKFVLNERATELEAELGRRPGVARHLLRQAYLDAPGLRIRSLEDDGRTNHVFTYKRTIEGQVVEIETGLSAVDFARLWTQRKETLVKVRYSWTDGRYHWDVDFFKRDDGSTYFAMAEVEMPEEQTEPPPLPDFLARHLLLIAPALDPRFTSKRIADQAHATKLLVDIRANGGVA</sequence>
<accession>A0ABS8KNF7</accession>
<dbReference type="RefSeq" id="WP_230548821.1">
    <property type="nucleotide sequence ID" value="NZ_JAJISD010000001.1"/>
</dbReference>
<proteinExistence type="predicted"/>
<protein>
    <recommendedName>
        <fullName evidence="1">CYTH domain-containing protein</fullName>
    </recommendedName>
</protein>
<dbReference type="InterPro" id="IPR023577">
    <property type="entry name" value="CYTH_domain"/>
</dbReference>
<keyword evidence="3" id="KW-1185">Reference proteome</keyword>
<name>A0ABS8KNF7_9HYPH</name>
<dbReference type="Proteomes" id="UP001198862">
    <property type="component" value="Unassembled WGS sequence"/>
</dbReference>
<evidence type="ECO:0000313" key="3">
    <source>
        <dbReference type="Proteomes" id="UP001198862"/>
    </source>
</evidence>
<dbReference type="EMBL" id="JAJISD010000001">
    <property type="protein sequence ID" value="MCC8427596.1"/>
    <property type="molecule type" value="Genomic_DNA"/>
</dbReference>
<evidence type="ECO:0000313" key="2">
    <source>
        <dbReference type="EMBL" id="MCC8427596.1"/>
    </source>
</evidence>
<dbReference type="SMART" id="SM01118">
    <property type="entry name" value="CYTH"/>
    <property type="match status" value="1"/>
</dbReference>
<comment type="caution">
    <text evidence="2">The sequence shown here is derived from an EMBL/GenBank/DDBJ whole genome shotgun (WGS) entry which is preliminary data.</text>
</comment>
<organism evidence="2 3">
    <name type="scientific">Reyranella aquatilis</name>
    <dbReference type="NCBI Taxonomy" id="2035356"/>
    <lineage>
        <taxon>Bacteria</taxon>
        <taxon>Pseudomonadati</taxon>
        <taxon>Pseudomonadota</taxon>
        <taxon>Alphaproteobacteria</taxon>
        <taxon>Hyphomicrobiales</taxon>
        <taxon>Reyranellaceae</taxon>
        <taxon>Reyranella</taxon>
    </lineage>
</organism>
<evidence type="ECO:0000259" key="1">
    <source>
        <dbReference type="SMART" id="SM01118"/>
    </source>
</evidence>
<gene>
    <name evidence="2" type="ORF">LJ725_01360</name>
</gene>
<dbReference type="Gene3D" id="2.40.320.10">
    <property type="entry name" value="Hypothetical Protein Pfu-838710-001"/>
    <property type="match status" value="1"/>
</dbReference>
<dbReference type="SUPFAM" id="SSF55154">
    <property type="entry name" value="CYTH-like phosphatases"/>
    <property type="match status" value="1"/>
</dbReference>
<reference evidence="2 3" key="1">
    <citation type="submission" date="2021-11" db="EMBL/GenBank/DDBJ databases">
        <authorList>
            <person name="Lee D.-H."/>
            <person name="Kim S.-B."/>
        </authorList>
    </citation>
    <scope>NUCLEOTIDE SEQUENCE [LARGE SCALE GENOMIC DNA]</scope>
    <source>
        <strain evidence="2 3">KCTC 52223</strain>
    </source>
</reference>
<dbReference type="InterPro" id="IPR033469">
    <property type="entry name" value="CYTH-like_dom_sf"/>
</dbReference>